<dbReference type="Gene3D" id="2.50.20.10">
    <property type="entry name" value="Lipoprotein localisation LolA/LolB/LppX"/>
    <property type="match status" value="1"/>
</dbReference>
<dbReference type="PATRIC" id="fig|1121451.3.peg.1400"/>
<dbReference type="PANTHER" id="PTHR35869">
    <property type="entry name" value="OUTER-MEMBRANE LIPOPROTEIN CARRIER PROTEIN"/>
    <property type="match status" value="1"/>
</dbReference>
<dbReference type="STRING" id="1121451.DESAM_21147"/>
<dbReference type="InterPro" id="IPR029046">
    <property type="entry name" value="LolA/LolB/LppX"/>
</dbReference>
<dbReference type="HOGENOM" id="CLU_091014_2_0_7"/>
<dbReference type="AlphaFoldDB" id="L0R9J8"/>
<evidence type="ECO:0000313" key="4">
    <source>
        <dbReference type="Proteomes" id="UP000010808"/>
    </source>
</evidence>
<feature type="signal peptide" evidence="2">
    <location>
        <begin position="1"/>
        <end position="25"/>
    </location>
</feature>
<dbReference type="SUPFAM" id="SSF89392">
    <property type="entry name" value="Prokaryotic lipoproteins and lipoprotein localization factors"/>
    <property type="match status" value="1"/>
</dbReference>
<keyword evidence="4" id="KW-1185">Reference proteome</keyword>
<evidence type="ECO:0000313" key="3">
    <source>
        <dbReference type="EMBL" id="CCO23428.1"/>
    </source>
</evidence>
<dbReference type="OrthoDB" id="1027451at2"/>
<dbReference type="KEGG" id="dhy:DESAM_21147"/>
<dbReference type="InterPro" id="IPR004564">
    <property type="entry name" value="OM_lipoprot_carrier_LolA-like"/>
</dbReference>
<dbReference type="PANTHER" id="PTHR35869:SF1">
    <property type="entry name" value="OUTER-MEMBRANE LIPOPROTEIN CARRIER PROTEIN"/>
    <property type="match status" value="1"/>
</dbReference>
<evidence type="ECO:0000256" key="1">
    <source>
        <dbReference type="ARBA" id="ARBA00022729"/>
    </source>
</evidence>
<dbReference type="Proteomes" id="UP000010808">
    <property type="component" value="Chromosome"/>
</dbReference>
<evidence type="ECO:0000256" key="2">
    <source>
        <dbReference type="SAM" id="SignalP"/>
    </source>
</evidence>
<dbReference type="EMBL" id="FO203522">
    <property type="protein sequence ID" value="CCO23428.1"/>
    <property type="molecule type" value="Genomic_DNA"/>
</dbReference>
<dbReference type="RefSeq" id="WP_015336032.1">
    <property type="nucleotide sequence ID" value="NC_020055.1"/>
</dbReference>
<feature type="chain" id="PRO_5003947147" evidence="2">
    <location>
        <begin position="26"/>
        <end position="213"/>
    </location>
</feature>
<dbReference type="eggNOG" id="COG2834">
    <property type="taxonomic scope" value="Bacteria"/>
</dbReference>
<keyword evidence="1 2" id="KW-0732">Signal</keyword>
<accession>L0R9J8</accession>
<sequence length="213" mass="23793">MTSLKYYLLFLCMLAIALPSSEGLAESNRQDLFLQSLEAKSEKINSIASNFTQQSYISLFEDTISSKGKFTFSRPDNLRWEYTAPFVSGFLLKGKTGLRWDAAGDKATPFSTDNSPEMAVISEQILAWTTMNISWLDSVYTIKVTNYSPAVMELTPRSALAKDFLSLIKIFFSPDATHLQGIELHVPGGDYTKINFSDIEINGVLPDGIFEKE</sequence>
<name>L0R9J8_9BACT</name>
<reference evidence="3 4" key="1">
    <citation type="submission" date="2012-10" db="EMBL/GenBank/DDBJ databases">
        <authorList>
            <person name="Genoscope - CEA"/>
        </authorList>
    </citation>
    <scope>NUCLEOTIDE SEQUENCE [LARGE SCALE GENOMIC DNA]</scope>
    <source>
        <strain evidence="4">AM13 / DSM 14728</strain>
    </source>
</reference>
<dbReference type="Pfam" id="PF03548">
    <property type="entry name" value="LolA"/>
    <property type="match status" value="1"/>
</dbReference>
<dbReference type="CDD" id="cd16325">
    <property type="entry name" value="LolA"/>
    <property type="match status" value="1"/>
</dbReference>
<proteinExistence type="predicted"/>
<keyword evidence="3" id="KW-0449">Lipoprotein</keyword>
<gene>
    <name evidence="3" type="ORF">DESAM_21147</name>
</gene>
<protein>
    <submittedName>
        <fullName evidence="3">Outer membrane lipoprotein carrier protein LolA</fullName>
    </submittedName>
</protein>
<organism evidence="3 4">
    <name type="scientific">Maridesulfovibrio hydrothermalis AM13 = DSM 14728</name>
    <dbReference type="NCBI Taxonomy" id="1121451"/>
    <lineage>
        <taxon>Bacteria</taxon>
        <taxon>Pseudomonadati</taxon>
        <taxon>Thermodesulfobacteriota</taxon>
        <taxon>Desulfovibrionia</taxon>
        <taxon>Desulfovibrionales</taxon>
        <taxon>Desulfovibrionaceae</taxon>
        <taxon>Maridesulfovibrio</taxon>
    </lineage>
</organism>